<name>A0A5B7HCZ2_PORTR</name>
<protein>
    <submittedName>
        <fullName evidence="2">Uncharacterized protein</fullName>
    </submittedName>
</protein>
<keyword evidence="3" id="KW-1185">Reference proteome</keyword>
<feature type="region of interest" description="Disordered" evidence="1">
    <location>
        <begin position="16"/>
        <end position="65"/>
    </location>
</feature>
<dbReference type="EMBL" id="VSRR010030688">
    <property type="protein sequence ID" value="MPC70180.1"/>
    <property type="molecule type" value="Genomic_DNA"/>
</dbReference>
<comment type="caution">
    <text evidence="2">The sequence shown here is derived from an EMBL/GenBank/DDBJ whole genome shotgun (WGS) entry which is preliminary data.</text>
</comment>
<dbReference type="Proteomes" id="UP000324222">
    <property type="component" value="Unassembled WGS sequence"/>
</dbReference>
<dbReference type="AlphaFoldDB" id="A0A5B7HCZ2"/>
<accession>A0A5B7HCZ2</accession>
<sequence>MAQDLVVHGNSVTLFKQDAKGSFSSLPGRQSNGRGRPMSKEERLKETQWTGTSSEMRPKEAMETH</sequence>
<feature type="compositionally biased region" description="Basic and acidic residues" evidence="1">
    <location>
        <begin position="56"/>
        <end position="65"/>
    </location>
</feature>
<evidence type="ECO:0000256" key="1">
    <source>
        <dbReference type="SAM" id="MobiDB-lite"/>
    </source>
</evidence>
<organism evidence="2 3">
    <name type="scientific">Portunus trituberculatus</name>
    <name type="common">Swimming crab</name>
    <name type="synonym">Neptunus trituberculatus</name>
    <dbReference type="NCBI Taxonomy" id="210409"/>
    <lineage>
        <taxon>Eukaryota</taxon>
        <taxon>Metazoa</taxon>
        <taxon>Ecdysozoa</taxon>
        <taxon>Arthropoda</taxon>
        <taxon>Crustacea</taxon>
        <taxon>Multicrustacea</taxon>
        <taxon>Malacostraca</taxon>
        <taxon>Eumalacostraca</taxon>
        <taxon>Eucarida</taxon>
        <taxon>Decapoda</taxon>
        <taxon>Pleocyemata</taxon>
        <taxon>Brachyura</taxon>
        <taxon>Eubrachyura</taxon>
        <taxon>Portunoidea</taxon>
        <taxon>Portunidae</taxon>
        <taxon>Portuninae</taxon>
        <taxon>Portunus</taxon>
    </lineage>
</organism>
<feature type="compositionally biased region" description="Polar residues" evidence="1">
    <location>
        <begin position="22"/>
        <end position="33"/>
    </location>
</feature>
<proteinExistence type="predicted"/>
<gene>
    <name evidence="2" type="ORF">E2C01_064421</name>
</gene>
<evidence type="ECO:0000313" key="2">
    <source>
        <dbReference type="EMBL" id="MPC70180.1"/>
    </source>
</evidence>
<reference evidence="2 3" key="1">
    <citation type="submission" date="2019-05" db="EMBL/GenBank/DDBJ databases">
        <title>Another draft genome of Portunus trituberculatus and its Hox gene families provides insights of decapod evolution.</title>
        <authorList>
            <person name="Jeong J.-H."/>
            <person name="Song I."/>
            <person name="Kim S."/>
            <person name="Choi T."/>
            <person name="Kim D."/>
            <person name="Ryu S."/>
            <person name="Kim W."/>
        </authorList>
    </citation>
    <scope>NUCLEOTIDE SEQUENCE [LARGE SCALE GENOMIC DNA]</scope>
    <source>
        <tissue evidence="2">Muscle</tissue>
    </source>
</reference>
<evidence type="ECO:0000313" key="3">
    <source>
        <dbReference type="Proteomes" id="UP000324222"/>
    </source>
</evidence>